<reference evidence="2" key="2">
    <citation type="submission" date="2020-05" db="EMBL/GenBank/DDBJ databases">
        <authorList>
            <person name="Kim H.-S."/>
            <person name="Proctor R.H."/>
            <person name="Brown D.W."/>
        </authorList>
    </citation>
    <scope>NUCLEOTIDE SEQUENCE</scope>
    <source>
        <strain evidence="2">NRRL 20472</strain>
    </source>
</reference>
<feature type="region of interest" description="Disordered" evidence="1">
    <location>
        <begin position="481"/>
        <end position="508"/>
    </location>
</feature>
<feature type="compositionally biased region" description="Basic and acidic residues" evidence="1">
    <location>
        <begin position="486"/>
        <end position="508"/>
    </location>
</feature>
<accession>A0A8H4U9I6</accession>
<reference evidence="2" key="1">
    <citation type="journal article" date="2020" name="BMC Genomics">
        <title>Correction to: Identification and distribution of gene clusters required for synthesis of sphingolipid metabolism inhibitors in diverse species of the filamentous fungus Fusarium.</title>
        <authorList>
            <person name="Kim H.S."/>
            <person name="Lohmar J.M."/>
            <person name="Busman M."/>
            <person name="Brown D.W."/>
            <person name="Naumann T.A."/>
            <person name="Divon H.H."/>
            <person name="Lysoe E."/>
            <person name="Uhlig S."/>
            <person name="Proctor R.H."/>
        </authorList>
    </citation>
    <scope>NUCLEOTIDE SEQUENCE</scope>
    <source>
        <strain evidence="2">NRRL 20472</strain>
    </source>
</reference>
<comment type="caution">
    <text evidence="2">The sequence shown here is derived from an EMBL/GenBank/DDBJ whole genome shotgun (WGS) entry which is preliminary data.</text>
</comment>
<evidence type="ECO:0000256" key="1">
    <source>
        <dbReference type="SAM" id="MobiDB-lite"/>
    </source>
</evidence>
<dbReference type="AlphaFoldDB" id="A0A8H4U9I6"/>
<gene>
    <name evidence="2" type="ORF">FSARC_1393</name>
</gene>
<dbReference type="OrthoDB" id="5062424at2759"/>
<dbReference type="Proteomes" id="UP000622797">
    <property type="component" value="Unassembled WGS sequence"/>
</dbReference>
<keyword evidence="3" id="KW-1185">Reference proteome</keyword>
<organism evidence="2 3">
    <name type="scientific">Fusarium sarcochroum</name>
    <dbReference type="NCBI Taxonomy" id="1208366"/>
    <lineage>
        <taxon>Eukaryota</taxon>
        <taxon>Fungi</taxon>
        <taxon>Dikarya</taxon>
        <taxon>Ascomycota</taxon>
        <taxon>Pezizomycotina</taxon>
        <taxon>Sordariomycetes</taxon>
        <taxon>Hypocreomycetidae</taxon>
        <taxon>Hypocreales</taxon>
        <taxon>Nectriaceae</taxon>
        <taxon>Fusarium</taxon>
        <taxon>Fusarium lateritium species complex</taxon>
    </lineage>
</organism>
<name>A0A8H4U9I6_9HYPO</name>
<evidence type="ECO:0000313" key="3">
    <source>
        <dbReference type="Proteomes" id="UP000622797"/>
    </source>
</evidence>
<proteinExistence type="predicted"/>
<sequence length="508" mass="57821">MASHNSSASCVRPPSCLLVEKPYEVNSPKNEDGKKPVTSNTSSSVSPRKTLTPRTRRALQDYLSSSNSVAVSSVDLLTPPTGPRKRYQRTLEREVKVKVKVKVNNPIEDCIKNYGESSVVQTEEFEGVPAVGQPLNKGWNLDYPYPSLDDYPEDEEFNFKRVNIGPPIDLVNPIALYEWHGKANFIEPLALQKDIRDEYAAHARYEKEHHDKILQQIDSSRRHAAQVESAKFFDMNTTTKPVEFPVLGHDMQHAIYDMKVDTAASTRKVAIRDSAIEGTIAGEFTYHWDTSDLPPTEDQMAVLREAESLRGLFPLTNSTPPKKLTTAEKILSVKEARAQDKSATPIDLSTEEKPALYGQWLKEQSSNVCPVSSWLKEEETLAKKKAFQNALAKQFDTRFGSQFKPPCFDEPVGEFPVRLPTTLKDRDRKNPYESSPKVQVPKWFPTFASYRIIPINRRNTPENQYKELLTTVWKLESQMKNNKPNTWDKKWHEPSARWAEHFQQKSGG</sequence>
<protein>
    <submittedName>
        <fullName evidence="2">Uncharacterized protein</fullName>
    </submittedName>
</protein>
<dbReference type="EMBL" id="JABEXW010000076">
    <property type="protein sequence ID" value="KAF4971888.1"/>
    <property type="molecule type" value="Genomic_DNA"/>
</dbReference>
<evidence type="ECO:0000313" key="2">
    <source>
        <dbReference type="EMBL" id="KAF4971888.1"/>
    </source>
</evidence>
<feature type="region of interest" description="Disordered" evidence="1">
    <location>
        <begin position="22"/>
        <end position="55"/>
    </location>
</feature>
<feature type="compositionally biased region" description="Low complexity" evidence="1">
    <location>
        <begin position="36"/>
        <end position="47"/>
    </location>
</feature>